<dbReference type="Pfam" id="PF00043">
    <property type="entry name" value="GST_C"/>
    <property type="match status" value="1"/>
</dbReference>
<dbReference type="RefSeq" id="WP_272752468.1">
    <property type="nucleotide sequence ID" value="NZ_JAQQLF010000016.1"/>
</dbReference>
<dbReference type="SFLD" id="SFLDS00019">
    <property type="entry name" value="Glutathione_Transferase_(cytos"/>
    <property type="match status" value="1"/>
</dbReference>
<dbReference type="PANTHER" id="PTHR44051:SF9">
    <property type="entry name" value="GLUTATHIONE S-TRANSFERASE 1"/>
    <property type="match status" value="1"/>
</dbReference>
<dbReference type="Pfam" id="PF02798">
    <property type="entry name" value="GST_N"/>
    <property type="match status" value="1"/>
</dbReference>
<dbReference type="Proteomes" id="UP001219956">
    <property type="component" value="Unassembled WGS sequence"/>
</dbReference>
<dbReference type="InterPro" id="IPR036282">
    <property type="entry name" value="Glutathione-S-Trfase_C_sf"/>
</dbReference>
<feature type="domain" description="GST C-terminal" evidence="3">
    <location>
        <begin position="88"/>
        <end position="223"/>
    </location>
</feature>
<evidence type="ECO:0000259" key="2">
    <source>
        <dbReference type="PROSITE" id="PS50404"/>
    </source>
</evidence>
<dbReference type="SFLD" id="SFLDG01150">
    <property type="entry name" value="Main.1:_Beta-like"/>
    <property type="match status" value="1"/>
</dbReference>
<comment type="caution">
    <text evidence="4">The sequence shown here is derived from an EMBL/GenBank/DDBJ whole genome shotgun (WGS) entry which is preliminary data.</text>
</comment>
<feature type="domain" description="GST N-terminal" evidence="2">
    <location>
        <begin position="1"/>
        <end position="81"/>
    </location>
</feature>
<dbReference type="CDD" id="cd03189">
    <property type="entry name" value="GST_C_GTT1_like"/>
    <property type="match status" value="1"/>
</dbReference>
<comment type="similarity">
    <text evidence="1">Belongs to the GST superfamily.</text>
</comment>
<keyword evidence="5" id="KW-1185">Reference proteome</keyword>
<evidence type="ECO:0000256" key="1">
    <source>
        <dbReference type="RuleBase" id="RU003494"/>
    </source>
</evidence>
<dbReference type="SFLD" id="SFLDG00358">
    <property type="entry name" value="Main_(cytGST)"/>
    <property type="match status" value="1"/>
</dbReference>
<dbReference type="PROSITE" id="PS50405">
    <property type="entry name" value="GST_CTER"/>
    <property type="match status" value="1"/>
</dbReference>
<dbReference type="InterPro" id="IPR004046">
    <property type="entry name" value="GST_C"/>
</dbReference>
<proteinExistence type="inferred from homology"/>
<dbReference type="PANTHER" id="PTHR44051">
    <property type="entry name" value="GLUTATHIONE S-TRANSFERASE-RELATED"/>
    <property type="match status" value="1"/>
</dbReference>
<dbReference type="InterPro" id="IPR040079">
    <property type="entry name" value="Glutathione_S-Trfase"/>
</dbReference>
<dbReference type="Gene3D" id="1.20.1050.10">
    <property type="match status" value="1"/>
</dbReference>
<organism evidence="4 5">
    <name type="scientific">Vogesella aquatica</name>
    <dbReference type="NCBI Taxonomy" id="2984206"/>
    <lineage>
        <taxon>Bacteria</taxon>
        <taxon>Pseudomonadati</taxon>
        <taxon>Pseudomonadota</taxon>
        <taxon>Betaproteobacteria</taxon>
        <taxon>Neisseriales</taxon>
        <taxon>Chromobacteriaceae</taxon>
        <taxon>Vogesella</taxon>
    </lineage>
</organism>
<dbReference type="InterPro" id="IPR004045">
    <property type="entry name" value="Glutathione_S-Trfase_N"/>
</dbReference>
<sequence>MLTLHHLNNSRSQRILWLMEELALPYHITTYQRDPATLLAPAELKAIHPLGKSPVVSDGDIVVAESGAIVEYLVDTYDTTHSLKPAAGSQAARDYTYWLHYAEGSAMPPLLMSLVFSRISKPPMPALLRPLARMIEKGVRQGYIDPQLDMHLRYIDSHLASSGWFAGDSFSAADIQMSFVLEAANSRVPLCKRLPHIQDFLQRIHARPAYQEALLAGGQYDYA</sequence>
<dbReference type="InterPro" id="IPR010987">
    <property type="entry name" value="Glutathione-S-Trfase_C-like"/>
</dbReference>
<dbReference type="SUPFAM" id="SSF47616">
    <property type="entry name" value="GST C-terminal domain-like"/>
    <property type="match status" value="1"/>
</dbReference>
<reference evidence="4 5" key="1">
    <citation type="submission" date="2023-01" db="EMBL/GenBank/DDBJ databases">
        <title>Novel species of the genus Vogesella isolated from rivers.</title>
        <authorList>
            <person name="Lu H."/>
        </authorList>
    </citation>
    <scope>NUCLEOTIDE SEQUENCE [LARGE SCALE GENOMIC DNA]</scope>
    <source>
        <strain evidence="4 5">DC21W</strain>
    </source>
</reference>
<dbReference type="PROSITE" id="PS50404">
    <property type="entry name" value="GST_NTER"/>
    <property type="match status" value="1"/>
</dbReference>
<evidence type="ECO:0000259" key="3">
    <source>
        <dbReference type="PROSITE" id="PS50405"/>
    </source>
</evidence>
<dbReference type="CDD" id="cd03046">
    <property type="entry name" value="GST_N_GTT1_like"/>
    <property type="match status" value="1"/>
</dbReference>
<evidence type="ECO:0000313" key="5">
    <source>
        <dbReference type="Proteomes" id="UP001219956"/>
    </source>
</evidence>
<gene>
    <name evidence="4" type="ORF">PQU95_13390</name>
</gene>
<dbReference type="EMBL" id="JAQQLF010000016">
    <property type="protein sequence ID" value="MDC7718205.1"/>
    <property type="molecule type" value="Genomic_DNA"/>
</dbReference>
<dbReference type="InterPro" id="IPR036249">
    <property type="entry name" value="Thioredoxin-like_sf"/>
</dbReference>
<protein>
    <submittedName>
        <fullName evidence="4">Glutathione S-transferase</fullName>
    </submittedName>
</protein>
<accession>A0ABT5J113</accession>
<dbReference type="Gene3D" id="3.40.30.10">
    <property type="entry name" value="Glutaredoxin"/>
    <property type="match status" value="1"/>
</dbReference>
<name>A0ABT5J113_9NEIS</name>
<dbReference type="SUPFAM" id="SSF52833">
    <property type="entry name" value="Thioredoxin-like"/>
    <property type="match status" value="1"/>
</dbReference>
<evidence type="ECO:0000313" key="4">
    <source>
        <dbReference type="EMBL" id="MDC7718205.1"/>
    </source>
</evidence>